<dbReference type="AlphaFoldDB" id="A0A163ZR79"/>
<proteinExistence type="predicted"/>
<comment type="caution">
    <text evidence="2">The sequence shown here is derived from an EMBL/GenBank/DDBJ whole genome shotgun (WGS) entry which is preliminary data.</text>
</comment>
<protein>
    <submittedName>
        <fullName evidence="2">Uncharacterized protein</fullName>
    </submittedName>
</protein>
<feature type="transmembrane region" description="Helical" evidence="1">
    <location>
        <begin position="32"/>
        <end position="54"/>
    </location>
</feature>
<feature type="transmembrane region" description="Helical" evidence="1">
    <location>
        <begin position="66"/>
        <end position="89"/>
    </location>
</feature>
<reference evidence="2 3" key="1">
    <citation type="submission" date="2016-03" db="EMBL/GenBank/DDBJ databases">
        <title>Microsymbionts genomes from the relict species Vavilovia formosa (Stev.) Fed.</title>
        <authorList>
            <person name="Kopat V."/>
            <person name="Chirak E."/>
            <person name="Kimeklis A."/>
            <person name="Andronov E."/>
        </authorList>
    </citation>
    <scope>NUCLEOTIDE SEQUENCE [LARGE SCALE GENOMIC DNA]</scope>
    <source>
        <strain evidence="2 3">Vaf07</strain>
    </source>
</reference>
<dbReference type="EMBL" id="LVYV01000008">
    <property type="protein sequence ID" value="KZD23767.1"/>
    <property type="molecule type" value="Genomic_DNA"/>
</dbReference>
<accession>A0A163ZR79</accession>
<keyword evidence="3" id="KW-1185">Reference proteome</keyword>
<organism evidence="2 3">
    <name type="scientific">Tardiphaga robiniae</name>
    <dbReference type="NCBI Taxonomy" id="943830"/>
    <lineage>
        <taxon>Bacteria</taxon>
        <taxon>Pseudomonadati</taxon>
        <taxon>Pseudomonadota</taxon>
        <taxon>Alphaproteobacteria</taxon>
        <taxon>Hyphomicrobiales</taxon>
        <taxon>Nitrobacteraceae</taxon>
        <taxon>Tardiphaga</taxon>
    </lineage>
</organism>
<dbReference type="RefSeq" id="WP_068731981.1">
    <property type="nucleotide sequence ID" value="NZ_LVYV01000008.1"/>
</dbReference>
<keyword evidence="1" id="KW-0472">Membrane</keyword>
<evidence type="ECO:0000313" key="3">
    <source>
        <dbReference type="Proteomes" id="UP000076574"/>
    </source>
</evidence>
<feature type="transmembrane region" description="Helical" evidence="1">
    <location>
        <begin position="95"/>
        <end position="112"/>
    </location>
</feature>
<gene>
    <name evidence="2" type="ORF">A4A58_25805</name>
</gene>
<name>A0A163ZR79_9BRAD</name>
<sequence length="121" mass="13058">MKRILIFTLLFPPLVLFVYIAADQLLSDGFPGIGFLAWLVGIAYVLAIIPAWLTAGVDWALSGQPLYVRLIATMPVAAILAELVARYMGQPYFDVPVAIAGAVPAAVCSWLSDKPMRSVHA</sequence>
<dbReference type="Proteomes" id="UP000076574">
    <property type="component" value="Unassembled WGS sequence"/>
</dbReference>
<keyword evidence="1" id="KW-1133">Transmembrane helix</keyword>
<evidence type="ECO:0000256" key="1">
    <source>
        <dbReference type="SAM" id="Phobius"/>
    </source>
</evidence>
<keyword evidence="1" id="KW-0812">Transmembrane</keyword>
<evidence type="ECO:0000313" key="2">
    <source>
        <dbReference type="EMBL" id="KZD23767.1"/>
    </source>
</evidence>